<dbReference type="InterPro" id="IPR020845">
    <property type="entry name" value="AMP-binding_CS"/>
</dbReference>
<accession>A0AAN7V1M9</accession>
<feature type="compositionally biased region" description="Polar residues" evidence="1">
    <location>
        <begin position="38"/>
        <end position="62"/>
    </location>
</feature>
<sequence length="119" mass="12726">MRMSDDGHLTGGEVDGKEIFTDAAGKASAPPDVLVGPDSSSILSFTSGTTSTPKSETQQTPKSNKHELTNFKGCVRQALQLSQILPLDGRAISIYIKDKVRLSKVEIIKCHFPHGSADS</sequence>
<feature type="region of interest" description="Disordered" evidence="1">
    <location>
        <begin position="27"/>
        <end position="66"/>
    </location>
</feature>
<gene>
    <name evidence="2" type="ORF">RRF57_008358</name>
</gene>
<organism evidence="2 3">
    <name type="scientific">Xylaria bambusicola</name>
    <dbReference type="NCBI Taxonomy" id="326684"/>
    <lineage>
        <taxon>Eukaryota</taxon>
        <taxon>Fungi</taxon>
        <taxon>Dikarya</taxon>
        <taxon>Ascomycota</taxon>
        <taxon>Pezizomycotina</taxon>
        <taxon>Sordariomycetes</taxon>
        <taxon>Xylariomycetidae</taxon>
        <taxon>Xylariales</taxon>
        <taxon>Xylariaceae</taxon>
        <taxon>Xylaria</taxon>
    </lineage>
</organism>
<dbReference type="EMBL" id="JAWHQM010000026">
    <property type="protein sequence ID" value="KAK5632644.1"/>
    <property type="molecule type" value="Genomic_DNA"/>
</dbReference>
<dbReference type="PROSITE" id="PS00455">
    <property type="entry name" value="AMP_BINDING"/>
    <property type="match status" value="1"/>
</dbReference>
<proteinExistence type="predicted"/>
<dbReference type="Proteomes" id="UP001305414">
    <property type="component" value="Unassembled WGS sequence"/>
</dbReference>
<evidence type="ECO:0000313" key="3">
    <source>
        <dbReference type="Proteomes" id="UP001305414"/>
    </source>
</evidence>
<dbReference type="AlphaFoldDB" id="A0AAN7V1M9"/>
<keyword evidence="3" id="KW-1185">Reference proteome</keyword>
<evidence type="ECO:0000256" key="1">
    <source>
        <dbReference type="SAM" id="MobiDB-lite"/>
    </source>
</evidence>
<name>A0AAN7V1M9_9PEZI</name>
<evidence type="ECO:0000313" key="2">
    <source>
        <dbReference type="EMBL" id="KAK5632644.1"/>
    </source>
</evidence>
<comment type="caution">
    <text evidence="2">The sequence shown here is derived from an EMBL/GenBank/DDBJ whole genome shotgun (WGS) entry which is preliminary data.</text>
</comment>
<reference evidence="2 3" key="1">
    <citation type="submission" date="2023-10" db="EMBL/GenBank/DDBJ databases">
        <title>Draft genome sequence of Xylaria bambusicola isolate GMP-LS, the root and basal stem rot pathogen of sugarcane in Indonesia.</title>
        <authorList>
            <person name="Selvaraj P."/>
            <person name="Muralishankar V."/>
            <person name="Muruganantham S."/>
            <person name="Sp S."/>
            <person name="Haryani S."/>
            <person name="Lau K.J.X."/>
            <person name="Naqvi N.I."/>
        </authorList>
    </citation>
    <scope>NUCLEOTIDE SEQUENCE [LARGE SCALE GENOMIC DNA]</scope>
    <source>
        <strain evidence="2">GMP-LS</strain>
    </source>
</reference>
<protein>
    <submittedName>
        <fullName evidence="2">Uncharacterized protein</fullName>
    </submittedName>
</protein>